<proteinExistence type="predicted"/>
<evidence type="ECO:0000313" key="3">
    <source>
        <dbReference type="Proteomes" id="UP000318733"/>
    </source>
</evidence>
<protein>
    <submittedName>
        <fullName evidence="2">Uncharacterized protein</fullName>
    </submittedName>
</protein>
<organism evidence="2 3">
    <name type="scientific">Mucilaginibacter corticis</name>
    <dbReference type="NCBI Taxonomy" id="2597670"/>
    <lineage>
        <taxon>Bacteria</taxon>
        <taxon>Pseudomonadati</taxon>
        <taxon>Bacteroidota</taxon>
        <taxon>Sphingobacteriia</taxon>
        <taxon>Sphingobacteriales</taxon>
        <taxon>Sphingobacteriaceae</taxon>
        <taxon>Mucilaginibacter</taxon>
    </lineage>
</organism>
<dbReference type="EMBL" id="VLPK01000002">
    <property type="protein sequence ID" value="TSJ40348.1"/>
    <property type="molecule type" value="Genomic_DNA"/>
</dbReference>
<dbReference type="AlphaFoldDB" id="A0A556MKB1"/>
<evidence type="ECO:0000256" key="1">
    <source>
        <dbReference type="SAM" id="SignalP"/>
    </source>
</evidence>
<evidence type="ECO:0000313" key="2">
    <source>
        <dbReference type="EMBL" id="TSJ40348.1"/>
    </source>
</evidence>
<keyword evidence="1" id="KW-0732">Signal</keyword>
<comment type="caution">
    <text evidence="2">The sequence shown here is derived from an EMBL/GenBank/DDBJ whole genome shotgun (WGS) entry which is preliminary data.</text>
</comment>
<accession>A0A556MKB1</accession>
<feature type="chain" id="PRO_5022123185" evidence="1">
    <location>
        <begin position="22"/>
        <end position="219"/>
    </location>
</feature>
<name>A0A556MKB1_9SPHI</name>
<dbReference type="RefSeq" id="WP_144248386.1">
    <property type="nucleotide sequence ID" value="NZ_VLPK01000002.1"/>
</dbReference>
<reference evidence="2 3" key="1">
    <citation type="submission" date="2019-07" db="EMBL/GenBank/DDBJ databases">
        <authorList>
            <person name="Huq M.A."/>
        </authorList>
    </citation>
    <scope>NUCLEOTIDE SEQUENCE [LARGE SCALE GENOMIC DNA]</scope>
    <source>
        <strain evidence="2 3">MAH-19</strain>
    </source>
</reference>
<dbReference type="Proteomes" id="UP000318733">
    <property type="component" value="Unassembled WGS sequence"/>
</dbReference>
<keyword evidence="3" id="KW-1185">Reference proteome</keyword>
<feature type="signal peptide" evidence="1">
    <location>
        <begin position="1"/>
        <end position="21"/>
    </location>
</feature>
<gene>
    <name evidence="2" type="ORF">FO440_11350</name>
</gene>
<dbReference type="OrthoDB" id="952506at2"/>
<sequence>MLNKYLTLSLLFLTLCILACKKDKSTDYANVVFPHKLYVTGVTQKGTIRVYTANGEITDMALKNKFIGKDSTYFNLAYQPSDTSSMTFIDRDTAMFSSSTLKYAVTKNITQFLFTSKFRSPLNKSDFIYNLLKYHDPAPASINGAVIEGEVRVGYGDYNNLSFSRLSYKIVSSSSFQNVFQYKSSAGALFNEFNSSVITQLKTNDTLAIQEAAVVLKSR</sequence>